<keyword evidence="1" id="KW-1133">Transmembrane helix</keyword>
<dbReference type="EMBL" id="CP002659">
    <property type="protein sequence ID" value="AEC02989.1"/>
    <property type="molecule type" value="Genomic_DNA"/>
</dbReference>
<proteinExistence type="predicted"/>
<feature type="transmembrane region" description="Helical" evidence="1">
    <location>
        <begin position="89"/>
        <end position="112"/>
    </location>
</feature>
<dbReference type="HOGENOM" id="CLU_111586_1_0_12"/>
<evidence type="ECO:0000313" key="3">
    <source>
        <dbReference type="Proteomes" id="UP000007939"/>
    </source>
</evidence>
<name>F4GLU8_PARC1</name>
<accession>F4GLU8</accession>
<protein>
    <recommendedName>
        <fullName evidence="4">Nitroreductase</fullName>
    </recommendedName>
</protein>
<keyword evidence="3" id="KW-1185">Reference proteome</keyword>
<reference evidence="2 3" key="2">
    <citation type="journal article" date="2012" name="Stand. Genomic Sci.">
        <title>Complete genome sequence of the termite hindgut bacterium Spirochaeta coccoides type strain (SPN1(T)), reclassification in the genus Sphaerochaeta as Sphaerochaeta coccoides comb. nov. and emendations of the family Spirochaetaceae and the genus Sphaerochaeta.</title>
        <authorList>
            <person name="Abt B."/>
            <person name="Han C."/>
            <person name="Scheuner C."/>
            <person name="Lu M."/>
            <person name="Lapidus A."/>
            <person name="Nolan M."/>
            <person name="Lucas S."/>
            <person name="Hammon N."/>
            <person name="Deshpande S."/>
            <person name="Cheng J.F."/>
            <person name="Tapia R."/>
            <person name="Goodwin L.A."/>
            <person name="Pitluck S."/>
            <person name="Liolios K."/>
            <person name="Pagani I."/>
            <person name="Ivanova N."/>
            <person name="Mavromatis K."/>
            <person name="Mikhailova N."/>
            <person name="Huntemann M."/>
            <person name="Pati A."/>
            <person name="Chen A."/>
            <person name="Palaniappan K."/>
            <person name="Land M."/>
            <person name="Hauser L."/>
            <person name="Brambilla E.M."/>
            <person name="Rohde M."/>
            <person name="Spring S."/>
            <person name="Gronow S."/>
            <person name="Goker M."/>
            <person name="Woyke T."/>
            <person name="Bristow J."/>
            <person name="Eisen J.A."/>
            <person name="Markowitz V."/>
            <person name="Hugenholtz P."/>
            <person name="Kyrpides N.C."/>
            <person name="Klenk H.P."/>
            <person name="Detter J.C."/>
        </authorList>
    </citation>
    <scope>NUCLEOTIDE SEQUENCE [LARGE SCALE GENOMIC DNA]</scope>
    <source>
        <strain evidence="3">ATCC BAA-1237 / DSM 17374 / SPN1</strain>
    </source>
</reference>
<evidence type="ECO:0000256" key="1">
    <source>
        <dbReference type="SAM" id="Phobius"/>
    </source>
</evidence>
<dbReference type="eggNOG" id="ENOG5032NI0">
    <property type="taxonomic scope" value="Bacteria"/>
</dbReference>
<sequence length="167" mass="19283">MIWLNALLHGLVWSGIWVIALYVTFRLVPHTLIHNYPKELQELADIPIKSKRLTTCVSLLVWVVIIGYYLFAVLWTFRHRTDGFLDIMAFSFMVFMVWNICDLTIMDWLLFCTVQPSVMVLKGTKGHPAYKDYMFHFIGFLKGTGIAAIFAFVIGGISYLILNSLVW</sequence>
<feature type="transmembrane region" description="Helical" evidence="1">
    <location>
        <begin position="133"/>
        <end position="162"/>
    </location>
</feature>
<feature type="transmembrane region" description="Helical" evidence="1">
    <location>
        <begin position="6"/>
        <end position="28"/>
    </location>
</feature>
<dbReference type="AlphaFoldDB" id="F4GLU8"/>
<organism evidence="2 3">
    <name type="scientific">Parasphaerochaeta coccoides (strain ATCC BAA-1237 / DSM 17374 / SPN1)</name>
    <name type="common">Sphaerochaeta coccoides</name>
    <dbReference type="NCBI Taxonomy" id="760011"/>
    <lineage>
        <taxon>Bacteria</taxon>
        <taxon>Pseudomonadati</taxon>
        <taxon>Spirochaetota</taxon>
        <taxon>Spirochaetia</taxon>
        <taxon>Spirochaetales</taxon>
        <taxon>Sphaerochaetaceae</taxon>
        <taxon>Parasphaerochaeta</taxon>
    </lineage>
</organism>
<keyword evidence="1" id="KW-0472">Membrane</keyword>
<evidence type="ECO:0000313" key="2">
    <source>
        <dbReference type="EMBL" id="AEC02989.1"/>
    </source>
</evidence>
<reference evidence="3" key="1">
    <citation type="submission" date="2011-04" db="EMBL/GenBank/DDBJ databases">
        <title>The complete genome of Spirochaeta coccoides DSM 17374.</title>
        <authorList>
            <person name="Lucas S."/>
            <person name="Copeland A."/>
            <person name="Lapidus A."/>
            <person name="Bruce D."/>
            <person name="Goodwin L."/>
            <person name="Pitluck S."/>
            <person name="Peters L."/>
            <person name="Kyrpides N."/>
            <person name="Mavromatis K."/>
            <person name="Pagani I."/>
            <person name="Ivanova N."/>
            <person name="Ovchinnikova G."/>
            <person name="Lu M."/>
            <person name="Detter J.C."/>
            <person name="Tapia R."/>
            <person name="Han C."/>
            <person name="Land M."/>
            <person name="Hauser L."/>
            <person name="Markowitz V."/>
            <person name="Cheng J.-F."/>
            <person name="Hugenholtz P."/>
            <person name="Woyke T."/>
            <person name="Wu D."/>
            <person name="Spring S."/>
            <person name="Schroeder M."/>
            <person name="Brambilla E."/>
            <person name="Klenk H.-P."/>
            <person name="Eisen J.A."/>
        </authorList>
    </citation>
    <scope>NUCLEOTIDE SEQUENCE [LARGE SCALE GENOMIC DNA]</scope>
    <source>
        <strain evidence="3">ATCC BAA-1237 / DSM 17374 / SPN1</strain>
    </source>
</reference>
<gene>
    <name evidence="2" type="ordered locus">Spico_1791</name>
</gene>
<dbReference type="Proteomes" id="UP000007939">
    <property type="component" value="Chromosome"/>
</dbReference>
<dbReference type="STRING" id="760011.Spico_1791"/>
<evidence type="ECO:0008006" key="4">
    <source>
        <dbReference type="Google" id="ProtNLM"/>
    </source>
</evidence>
<keyword evidence="1" id="KW-0812">Transmembrane</keyword>
<feature type="transmembrane region" description="Helical" evidence="1">
    <location>
        <begin position="59"/>
        <end position="77"/>
    </location>
</feature>
<dbReference type="KEGG" id="scc:Spico_1791"/>